<dbReference type="InterPro" id="IPR050681">
    <property type="entry name" value="CDF/SLC30A"/>
</dbReference>
<evidence type="ECO:0000256" key="6">
    <source>
        <dbReference type="ARBA" id="ARBA00022989"/>
    </source>
</evidence>
<evidence type="ECO:0000256" key="1">
    <source>
        <dbReference type="ARBA" id="ARBA00004141"/>
    </source>
</evidence>
<dbReference type="PANTHER" id="PTHR11562:SF17">
    <property type="entry name" value="RE54080P-RELATED"/>
    <property type="match status" value="1"/>
</dbReference>
<dbReference type="GO" id="GO:0005385">
    <property type="term" value="F:zinc ion transmembrane transporter activity"/>
    <property type="evidence" value="ECO:0007669"/>
    <property type="project" value="TreeGrafter"/>
</dbReference>
<keyword evidence="5" id="KW-0864">Zinc transport</keyword>
<keyword evidence="13" id="KW-1185">Reference proteome</keyword>
<dbReference type="SUPFAM" id="SSF160240">
    <property type="entry name" value="Cation efflux protein cytoplasmic domain-like"/>
    <property type="match status" value="1"/>
</dbReference>
<dbReference type="AlphaFoldDB" id="A0A1I1FHA3"/>
<feature type="domain" description="Cation efflux protein cytoplasmic" evidence="11">
    <location>
        <begin position="218"/>
        <end position="289"/>
    </location>
</feature>
<dbReference type="InterPro" id="IPR027470">
    <property type="entry name" value="Cation_efflux_CTD"/>
</dbReference>
<feature type="domain" description="Cation efflux protein transmembrane" evidence="10">
    <location>
        <begin position="14"/>
        <end position="208"/>
    </location>
</feature>
<evidence type="ECO:0000256" key="2">
    <source>
        <dbReference type="ARBA" id="ARBA00008873"/>
    </source>
</evidence>
<evidence type="ECO:0000259" key="11">
    <source>
        <dbReference type="Pfam" id="PF16916"/>
    </source>
</evidence>
<dbReference type="GO" id="GO:0005886">
    <property type="term" value="C:plasma membrane"/>
    <property type="evidence" value="ECO:0007669"/>
    <property type="project" value="TreeGrafter"/>
</dbReference>
<evidence type="ECO:0000256" key="7">
    <source>
        <dbReference type="ARBA" id="ARBA00023065"/>
    </source>
</evidence>
<evidence type="ECO:0000256" key="4">
    <source>
        <dbReference type="ARBA" id="ARBA00022692"/>
    </source>
</evidence>
<dbReference type="Gene3D" id="3.30.70.1350">
    <property type="entry name" value="Cation efflux protein, cytoplasmic domain"/>
    <property type="match status" value="1"/>
</dbReference>
<feature type="transmembrane region" description="Helical" evidence="9">
    <location>
        <begin position="179"/>
        <end position="201"/>
    </location>
</feature>
<dbReference type="RefSeq" id="WP_091979865.1">
    <property type="nucleotide sequence ID" value="NZ_FOLO01000003.1"/>
</dbReference>
<dbReference type="Pfam" id="PF01545">
    <property type="entry name" value="Cation_efflux"/>
    <property type="match status" value="1"/>
</dbReference>
<keyword evidence="3" id="KW-0813">Transport</keyword>
<evidence type="ECO:0000256" key="8">
    <source>
        <dbReference type="ARBA" id="ARBA00023136"/>
    </source>
</evidence>
<dbReference type="PANTHER" id="PTHR11562">
    <property type="entry name" value="CATION EFFLUX PROTEIN/ ZINC TRANSPORTER"/>
    <property type="match status" value="1"/>
</dbReference>
<dbReference type="Gene3D" id="1.20.1510.10">
    <property type="entry name" value="Cation efflux protein transmembrane domain"/>
    <property type="match status" value="1"/>
</dbReference>
<dbReference type="InterPro" id="IPR036837">
    <property type="entry name" value="Cation_efflux_CTD_sf"/>
</dbReference>
<evidence type="ECO:0000259" key="10">
    <source>
        <dbReference type="Pfam" id="PF01545"/>
    </source>
</evidence>
<dbReference type="InterPro" id="IPR058533">
    <property type="entry name" value="Cation_efflux_TM"/>
</dbReference>
<evidence type="ECO:0000256" key="3">
    <source>
        <dbReference type="ARBA" id="ARBA00022448"/>
    </source>
</evidence>
<organism evidence="12 13">
    <name type="scientific">Pseudoalteromonas denitrificans DSM 6059</name>
    <dbReference type="NCBI Taxonomy" id="1123010"/>
    <lineage>
        <taxon>Bacteria</taxon>
        <taxon>Pseudomonadati</taxon>
        <taxon>Pseudomonadota</taxon>
        <taxon>Gammaproteobacteria</taxon>
        <taxon>Alteromonadales</taxon>
        <taxon>Pseudoalteromonadaceae</taxon>
        <taxon>Pseudoalteromonas</taxon>
    </lineage>
</organism>
<reference evidence="12 13" key="1">
    <citation type="submission" date="2016-10" db="EMBL/GenBank/DDBJ databases">
        <authorList>
            <person name="de Groot N.N."/>
        </authorList>
    </citation>
    <scope>NUCLEOTIDE SEQUENCE [LARGE SCALE GENOMIC DNA]</scope>
    <source>
        <strain evidence="12 13">DSM 6059</strain>
    </source>
</reference>
<feature type="transmembrane region" description="Helical" evidence="9">
    <location>
        <begin position="80"/>
        <end position="99"/>
    </location>
</feature>
<keyword evidence="6 9" id="KW-1133">Transmembrane helix</keyword>
<keyword evidence="7" id="KW-0406">Ion transport</keyword>
<dbReference type="InterPro" id="IPR027469">
    <property type="entry name" value="Cation_efflux_TMD_sf"/>
</dbReference>
<evidence type="ECO:0000313" key="13">
    <source>
        <dbReference type="Proteomes" id="UP000198862"/>
    </source>
</evidence>
<dbReference type="InterPro" id="IPR002524">
    <property type="entry name" value="Cation_efflux"/>
</dbReference>
<feature type="transmembrane region" description="Helical" evidence="9">
    <location>
        <begin position="152"/>
        <end position="173"/>
    </location>
</feature>
<protein>
    <submittedName>
        <fullName evidence="12">Cobalt-zinc-cadmium efflux system protein</fullName>
    </submittedName>
</protein>
<feature type="transmembrane region" description="Helical" evidence="9">
    <location>
        <begin position="47"/>
        <end position="68"/>
    </location>
</feature>
<keyword evidence="8 9" id="KW-0472">Membrane</keyword>
<dbReference type="Pfam" id="PF16916">
    <property type="entry name" value="ZT_dimer"/>
    <property type="match status" value="1"/>
</dbReference>
<dbReference type="NCBIfam" id="TIGR01297">
    <property type="entry name" value="CDF"/>
    <property type="match status" value="1"/>
</dbReference>
<keyword evidence="5" id="KW-0862">Zinc</keyword>
<evidence type="ECO:0000313" key="12">
    <source>
        <dbReference type="EMBL" id="SFB98869.1"/>
    </source>
</evidence>
<proteinExistence type="inferred from homology"/>
<comment type="subcellular location">
    <subcellularLocation>
        <location evidence="1">Membrane</location>
        <topology evidence="1">Multi-pass membrane protein</topology>
    </subcellularLocation>
</comment>
<keyword evidence="4 9" id="KW-0812">Transmembrane</keyword>
<evidence type="ECO:0000256" key="5">
    <source>
        <dbReference type="ARBA" id="ARBA00022906"/>
    </source>
</evidence>
<dbReference type="STRING" id="1123010.SAMN02745724_00641"/>
<dbReference type="OrthoDB" id="9809646at2"/>
<accession>A0A1I1FHA3</accession>
<dbReference type="SUPFAM" id="SSF161111">
    <property type="entry name" value="Cation efflux protein transmembrane domain-like"/>
    <property type="match status" value="1"/>
</dbReference>
<dbReference type="Proteomes" id="UP000198862">
    <property type="component" value="Unassembled WGS sequence"/>
</dbReference>
<sequence>MTDITTHKSSQRRLLIALSITCSFMVIQIIGASYANSLAVYADAGHLFVHNSSLFIALIASAIAIKVAKTFSDGYRKTELTGGLINGILYLVISCWILYQGSERLLAHEHSNELEINTFLMTSIAAIGFLFHTASAFVLYKGRKDSVNVYAVFLHTFFDLLSTVITFFTSIIIHYTGWIVVDSLSSMLISIFVLFTGLKLVHKCIYGLFINGTGLPSVRKIEKSILTIEHINNLHNLTVKHENGQIVIGVHIVLKHSCTLEKHDEICRYQVEKLLEEKFKVTQSVLQIESGNCN</sequence>
<comment type="similarity">
    <text evidence="2">Belongs to the cation diffusion facilitator (CDF) transporter (TC 2.A.4) family. SLC30A subfamily.</text>
</comment>
<feature type="transmembrane region" description="Helical" evidence="9">
    <location>
        <begin position="119"/>
        <end position="140"/>
    </location>
</feature>
<evidence type="ECO:0000256" key="9">
    <source>
        <dbReference type="SAM" id="Phobius"/>
    </source>
</evidence>
<dbReference type="EMBL" id="FOLO01000003">
    <property type="protein sequence ID" value="SFB98869.1"/>
    <property type="molecule type" value="Genomic_DNA"/>
</dbReference>
<feature type="transmembrane region" description="Helical" evidence="9">
    <location>
        <begin position="14"/>
        <end position="35"/>
    </location>
</feature>
<name>A0A1I1FHA3_9GAMM</name>
<gene>
    <name evidence="12" type="ORF">SAMN02745724_00641</name>
</gene>